<dbReference type="Pfam" id="PF07963">
    <property type="entry name" value="N_methyl"/>
    <property type="match status" value="1"/>
</dbReference>
<dbReference type="PROSITE" id="PS00409">
    <property type="entry name" value="PROKAR_NTER_METHYL"/>
    <property type="match status" value="1"/>
</dbReference>
<keyword evidence="1" id="KW-1133">Transmembrane helix</keyword>
<name>A0A3M8L0Z0_9MICO</name>
<organism evidence="2 3">
    <name type="scientific">Cryobacterium tepidiphilum</name>
    <dbReference type="NCBI Taxonomy" id="2486026"/>
    <lineage>
        <taxon>Bacteria</taxon>
        <taxon>Bacillati</taxon>
        <taxon>Actinomycetota</taxon>
        <taxon>Actinomycetes</taxon>
        <taxon>Micrococcales</taxon>
        <taxon>Microbacteriaceae</taxon>
        <taxon>Cryobacterium</taxon>
    </lineage>
</organism>
<comment type="caution">
    <text evidence="2">The sequence shown here is derived from an EMBL/GenBank/DDBJ whole genome shotgun (WGS) entry which is preliminary data.</text>
</comment>
<evidence type="ECO:0008006" key="4">
    <source>
        <dbReference type="Google" id="ProtNLM"/>
    </source>
</evidence>
<accession>A0A3M8L0Z0</accession>
<dbReference type="OrthoDB" id="5117911at2"/>
<evidence type="ECO:0000313" key="2">
    <source>
        <dbReference type="EMBL" id="RNE59217.1"/>
    </source>
</evidence>
<evidence type="ECO:0000256" key="1">
    <source>
        <dbReference type="SAM" id="Phobius"/>
    </source>
</evidence>
<keyword evidence="1" id="KW-0812">Transmembrane</keyword>
<keyword evidence="1" id="KW-0472">Membrane</keyword>
<dbReference type="InterPro" id="IPR012902">
    <property type="entry name" value="N_methyl_site"/>
</dbReference>
<dbReference type="RefSeq" id="WP_123046284.1">
    <property type="nucleotide sequence ID" value="NZ_RDSR01000018.1"/>
</dbReference>
<dbReference type="AlphaFoldDB" id="A0A3M8L0Z0"/>
<dbReference type="EMBL" id="RDSR01000018">
    <property type="protein sequence ID" value="RNE59217.1"/>
    <property type="molecule type" value="Genomic_DNA"/>
</dbReference>
<sequence length="193" mass="20221">MSANSRNDEGLTLIELLVAMMVSLVVLLIVGSLLVNTLKTERTVRTATQDTSSAQLVAKSVSQGVRNATDFWHSPAGSVPEILMARTQRTIDAGGNPVWVCRAWSFADGQVRTATSSTPIAKTQTAASVQSWTLLADGVEATTAGSVALPVFAWSGRKVDLALNVSTGTPEPTLIHTTAVSRQEPAAAGAPCF</sequence>
<protein>
    <recommendedName>
        <fullName evidence="4">Prepilin-type N-terminal cleavage/methylation domain-containing protein</fullName>
    </recommendedName>
</protein>
<gene>
    <name evidence="2" type="ORF">EEJ31_10640</name>
</gene>
<reference evidence="2 3" key="1">
    <citation type="submission" date="2018-11" db="EMBL/GenBank/DDBJ databases">
        <title>Cryobacterium sp. nov., isolated from rhizosphere soil of lettuce.</title>
        <authorList>
            <person name="Wang Y."/>
        </authorList>
    </citation>
    <scope>NUCLEOTIDE SEQUENCE [LARGE SCALE GENOMIC DNA]</scope>
    <source>
        <strain evidence="2 3">NEAU-85</strain>
    </source>
</reference>
<proteinExistence type="predicted"/>
<evidence type="ECO:0000313" key="3">
    <source>
        <dbReference type="Proteomes" id="UP000279859"/>
    </source>
</evidence>
<feature type="transmembrane region" description="Helical" evidence="1">
    <location>
        <begin position="12"/>
        <end position="35"/>
    </location>
</feature>
<keyword evidence="3" id="KW-1185">Reference proteome</keyword>
<dbReference type="Proteomes" id="UP000279859">
    <property type="component" value="Unassembled WGS sequence"/>
</dbReference>